<dbReference type="RefSeq" id="WP_003409914.1">
    <property type="nucleotide sequence ID" value="NZ_ACOM01000005.1"/>
</dbReference>
<protein>
    <submittedName>
        <fullName evidence="2">Uncharacterized protein</fullName>
    </submittedName>
</protein>
<comment type="caution">
    <text evidence="2">The sequence shown here is derived from an EMBL/GenBank/DDBJ whole genome shotgun (WGS) entry which is preliminary data.</text>
</comment>
<keyword evidence="1" id="KW-1133">Transmembrane helix</keyword>
<dbReference type="Proteomes" id="UP000003081">
    <property type="component" value="Unassembled WGS sequence"/>
</dbReference>
<reference evidence="2 3" key="1">
    <citation type="submission" date="2009-08" db="EMBL/GenBank/DDBJ databases">
        <authorList>
            <person name="Shrivastava S."/>
            <person name="Brinkac L.B."/>
            <person name="Brown J.L."/>
            <person name="Bruce D.B."/>
            <person name="Detter C."/>
            <person name="Green L.D."/>
            <person name="Munk C.A."/>
            <person name="Rogers Y.C."/>
            <person name="Tapia R."/>
            <person name="Sims D.R."/>
            <person name="Smith L.A."/>
            <person name="Smith T.J."/>
            <person name="Sutton G."/>
            <person name="Brettin T."/>
        </authorList>
    </citation>
    <scope>NUCLEOTIDE SEQUENCE [LARGE SCALE GENOMIC DNA]</scope>
    <source>
        <strain evidence="3">E4 str. BoNT E BL5262</strain>
    </source>
</reference>
<dbReference type="eggNOG" id="ENOG5032882">
    <property type="taxonomic scope" value="Bacteria"/>
</dbReference>
<dbReference type="HOGENOM" id="CLU_2768572_0_0_9"/>
<dbReference type="EMBL" id="ACOM01000005">
    <property type="protein sequence ID" value="EEP53450.1"/>
    <property type="molecule type" value="Genomic_DNA"/>
</dbReference>
<evidence type="ECO:0000313" key="3">
    <source>
        <dbReference type="Proteomes" id="UP000003081"/>
    </source>
</evidence>
<evidence type="ECO:0000256" key="1">
    <source>
        <dbReference type="SAM" id="Phobius"/>
    </source>
</evidence>
<feature type="transmembrane region" description="Helical" evidence="1">
    <location>
        <begin position="16"/>
        <end position="33"/>
    </location>
</feature>
<keyword evidence="1" id="KW-0812">Transmembrane</keyword>
<dbReference type="AlphaFoldDB" id="C4IGS4"/>
<keyword evidence="3" id="KW-1185">Reference proteome</keyword>
<organism evidence="2 3">
    <name type="scientific">Clostridium butyricum E4 str. BoNT E BL5262</name>
    <dbReference type="NCBI Taxonomy" id="632245"/>
    <lineage>
        <taxon>Bacteria</taxon>
        <taxon>Bacillati</taxon>
        <taxon>Bacillota</taxon>
        <taxon>Clostridia</taxon>
        <taxon>Eubacteriales</taxon>
        <taxon>Clostridiaceae</taxon>
        <taxon>Clostridium</taxon>
    </lineage>
</organism>
<evidence type="ECO:0000313" key="2">
    <source>
        <dbReference type="EMBL" id="EEP53450.1"/>
    </source>
</evidence>
<name>C4IGS4_CLOBU</name>
<proteinExistence type="predicted"/>
<sequence length="68" mass="8170">MKRIIKNIKNIVSSKYFKIEMLFLLGIFIFTLTNFKLNIYFGLYTVSFLLIAYSIFCFYFDEKGDKKD</sequence>
<feature type="transmembrane region" description="Helical" evidence="1">
    <location>
        <begin position="39"/>
        <end position="60"/>
    </location>
</feature>
<keyword evidence="1" id="KW-0472">Membrane</keyword>
<gene>
    <name evidence="2" type="ORF">CLP_2618</name>
</gene>
<accession>C4IGS4</accession>